<evidence type="ECO:0000313" key="2">
    <source>
        <dbReference type="Proteomes" id="UP000564385"/>
    </source>
</evidence>
<comment type="caution">
    <text evidence="1">The sequence shown here is derived from an EMBL/GenBank/DDBJ whole genome shotgun (WGS) entry which is preliminary data.</text>
</comment>
<evidence type="ECO:0000313" key="1">
    <source>
        <dbReference type="EMBL" id="NYF88582.1"/>
    </source>
</evidence>
<dbReference type="AlphaFoldDB" id="A0A852VGA5"/>
<dbReference type="Proteomes" id="UP000564385">
    <property type="component" value="Unassembled WGS sequence"/>
</dbReference>
<accession>A0A852VGA5</accession>
<dbReference type="EMBL" id="JACCCU010000001">
    <property type="protein sequence ID" value="NYF88582.1"/>
    <property type="molecule type" value="Genomic_DNA"/>
</dbReference>
<name>A0A852VGA5_9BACT</name>
<proteinExistence type="predicted"/>
<reference evidence="1 2" key="1">
    <citation type="submission" date="2020-07" db="EMBL/GenBank/DDBJ databases">
        <title>Genomic Encyclopedia of Type Strains, Phase IV (KMG-V): Genome sequencing to study the core and pangenomes of soil and plant-associated prokaryotes.</title>
        <authorList>
            <person name="Whitman W."/>
        </authorList>
    </citation>
    <scope>NUCLEOTIDE SEQUENCE [LARGE SCALE GENOMIC DNA]</scope>
    <source>
        <strain evidence="1 2">M8UP22</strain>
    </source>
</reference>
<sequence length="219" mass="24744">MGENGEVSYSFNHSPVPYIPLQTRFVVVKHPKDASLSDSEKEEWKTWEDTRRIARSFQIDEMELVNILPLVGDSERFVQKVWVEEAEPLESDEDDDEDEPPRNKIKVKLRSHGDFHPSFGMLSGGEQVYVLTEIGIAIARFSAQYVATVLVIEPFRSLDSAGQRDWAIYLSKSEHLFQTVVEAHLDTKLAEVVSSPDFEVITLDGETPSVEIHQIGANA</sequence>
<protein>
    <submittedName>
        <fullName evidence="1">Uncharacterized protein</fullName>
    </submittedName>
</protein>
<gene>
    <name evidence="1" type="ORF">HDF08_000649</name>
</gene>
<organism evidence="1 2">
    <name type="scientific">Tunturiibacter lichenicola</name>
    <dbReference type="NCBI Taxonomy" id="2051959"/>
    <lineage>
        <taxon>Bacteria</taxon>
        <taxon>Pseudomonadati</taxon>
        <taxon>Acidobacteriota</taxon>
        <taxon>Terriglobia</taxon>
        <taxon>Terriglobales</taxon>
        <taxon>Acidobacteriaceae</taxon>
        <taxon>Tunturiibacter</taxon>
    </lineage>
</organism>